<dbReference type="STRING" id="742152.A0A2H3JP67"/>
<reference evidence="7 8" key="1">
    <citation type="journal article" date="2012" name="Science">
        <title>The Paleozoic origin of enzymatic lignin decomposition reconstructed from 31 fungal genomes.</title>
        <authorList>
            <person name="Floudas D."/>
            <person name="Binder M."/>
            <person name="Riley R."/>
            <person name="Barry K."/>
            <person name="Blanchette R.A."/>
            <person name="Henrissat B."/>
            <person name="Martinez A.T."/>
            <person name="Otillar R."/>
            <person name="Spatafora J.W."/>
            <person name="Yadav J.S."/>
            <person name="Aerts A."/>
            <person name="Benoit I."/>
            <person name="Boyd A."/>
            <person name="Carlson A."/>
            <person name="Copeland A."/>
            <person name="Coutinho P.M."/>
            <person name="de Vries R.P."/>
            <person name="Ferreira P."/>
            <person name="Findley K."/>
            <person name="Foster B."/>
            <person name="Gaskell J."/>
            <person name="Glotzer D."/>
            <person name="Gorecki P."/>
            <person name="Heitman J."/>
            <person name="Hesse C."/>
            <person name="Hori C."/>
            <person name="Igarashi K."/>
            <person name="Jurgens J.A."/>
            <person name="Kallen N."/>
            <person name="Kersten P."/>
            <person name="Kohler A."/>
            <person name="Kuees U."/>
            <person name="Kumar T.K.A."/>
            <person name="Kuo A."/>
            <person name="LaButti K."/>
            <person name="Larrondo L.F."/>
            <person name="Lindquist E."/>
            <person name="Ling A."/>
            <person name="Lombard V."/>
            <person name="Lucas S."/>
            <person name="Lundell T."/>
            <person name="Martin R."/>
            <person name="McLaughlin D.J."/>
            <person name="Morgenstern I."/>
            <person name="Morin E."/>
            <person name="Murat C."/>
            <person name="Nagy L.G."/>
            <person name="Nolan M."/>
            <person name="Ohm R.A."/>
            <person name="Patyshakuliyeva A."/>
            <person name="Rokas A."/>
            <person name="Ruiz-Duenas F.J."/>
            <person name="Sabat G."/>
            <person name="Salamov A."/>
            <person name="Samejima M."/>
            <person name="Schmutz J."/>
            <person name="Slot J.C."/>
            <person name="St John F."/>
            <person name="Stenlid J."/>
            <person name="Sun H."/>
            <person name="Sun S."/>
            <person name="Syed K."/>
            <person name="Tsang A."/>
            <person name="Wiebenga A."/>
            <person name="Young D."/>
            <person name="Pisabarro A."/>
            <person name="Eastwood D.C."/>
            <person name="Martin F."/>
            <person name="Cullen D."/>
            <person name="Grigoriev I.V."/>
            <person name="Hibbett D.S."/>
        </authorList>
    </citation>
    <scope>NUCLEOTIDE SEQUENCE [LARGE SCALE GENOMIC DNA]</scope>
    <source>
        <strain evidence="7 8">MD-104</strain>
    </source>
</reference>
<dbReference type="PANTHER" id="PTHR13393">
    <property type="entry name" value="SAM-DEPENDENT METHYLTRANSFERASE"/>
    <property type="match status" value="1"/>
</dbReference>
<dbReference type="OMA" id="HQGRYDF"/>
<comment type="similarity">
    <text evidence="1 5">Belongs to the methyltransferase superfamily. METTL16/RlmF family.</text>
</comment>
<dbReference type="InterPro" id="IPR010286">
    <property type="entry name" value="METTL16/RlmF"/>
</dbReference>
<dbReference type="InterPro" id="IPR029063">
    <property type="entry name" value="SAM-dependent_MTases_sf"/>
</dbReference>
<dbReference type="OrthoDB" id="514248at2759"/>
<dbReference type="CDD" id="cd02440">
    <property type="entry name" value="AdoMet_MTases"/>
    <property type="match status" value="1"/>
</dbReference>
<dbReference type="InterPro" id="IPR017182">
    <property type="entry name" value="METTL16/PsiM"/>
</dbReference>
<accession>A0A2H3JP67</accession>
<dbReference type="GO" id="GO:0008168">
    <property type="term" value="F:methyltransferase activity"/>
    <property type="evidence" value="ECO:0007669"/>
    <property type="project" value="UniProtKB-KW"/>
</dbReference>
<dbReference type="Proteomes" id="UP000218811">
    <property type="component" value="Unassembled WGS sequence"/>
</dbReference>
<dbReference type="GO" id="GO:0070475">
    <property type="term" value="P:rRNA base methylation"/>
    <property type="evidence" value="ECO:0007669"/>
    <property type="project" value="TreeGrafter"/>
</dbReference>
<evidence type="ECO:0000256" key="6">
    <source>
        <dbReference type="PIRSR" id="PIRSR037350-1"/>
    </source>
</evidence>
<evidence type="ECO:0000313" key="8">
    <source>
        <dbReference type="Proteomes" id="UP000218811"/>
    </source>
</evidence>
<protein>
    <submittedName>
        <fullName evidence="7">S-adenosyl-L-methionine dependent methyltransferase</fullName>
    </submittedName>
</protein>
<sequence>MHPRNPYINPPDFASLADAYPALKTQLMRLANNIFTIDFKNELSQRCLTEALLHRDFNLTIAVPDDRLCPPVPNRLNYILWLQDILSATALITSDSEAQNLLGIDIGTGSSAIYPLLGCQSDQRWAFIATDVDEKSLDFARRNVQTNLLDSRISVVKSDPTGPILLRVLQDDTLLPQGVDSFSFTMCNPPFYSSREEILRSAEAKEFEPTAVCTGADVEMITPGGESAFVCRIVRESLEARTRCRWYTSMLGKMSSLSEVVTLLRESRIDNYACTEFVQGQTRRWAVAWSFDDVRLPDSLARTHSPALQSIMPPRNTRHKAN</sequence>
<dbReference type="EMBL" id="KB467942">
    <property type="protein sequence ID" value="PCH37807.1"/>
    <property type="molecule type" value="Genomic_DNA"/>
</dbReference>
<feature type="binding site" evidence="6">
    <location>
        <position position="131"/>
    </location>
    <ligand>
        <name>S-adenosyl-L-methionine</name>
        <dbReference type="ChEBI" id="CHEBI:59789"/>
    </ligand>
</feature>
<feature type="binding site" evidence="6">
    <location>
        <position position="107"/>
    </location>
    <ligand>
        <name>S-adenosyl-L-methionine</name>
        <dbReference type="ChEBI" id="CHEBI:59789"/>
    </ligand>
</feature>
<feature type="binding site" evidence="6">
    <location>
        <position position="75"/>
    </location>
    <ligand>
        <name>S-adenosyl-L-methionine</name>
        <dbReference type="ChEBI" id="CHEBI:59789"/>
    </ligand>
</feature>
<keyword evidence="2 5" id="KW-0489">Methyltransferase</keyword>
<evidence type="ECO:0000256" key="1">
    <source>
        <dbReference type="ARBA" id="ARBA00005878"/>
    </source>
</evidence>
<proteinExistence type="inferred from homology"/>
<evidence type="ECO:0000313" key="7">
    <source>
        <dbReference type="EMBL" id="PCH37807.1"/>
    </source>
</evidence>
<dbReference type="PIRSF" id="PIRSF037350">
    <property type="entry name" value="Mtase_ZK1128_prd"/>
    <property type="match status" value="1"/>
</dbReference>
<keyword evidence="4 6" id="KW-0949">S-adenosyl-L-methionine</keyword>
<feature type="binding site" evidence="6">
    <location>
        <position position="188"/>
    </location>
    <ligand>
        <name>S-adenosyl-L-methionine</name>
        <dbReference type="ChEBI" id="CHEBI:59789"/>
    </ligand>
</feature>
<gene>
    <name evidence="7" type="ORF">WOLCODRAFT_142260</name>
</gene>
<dbReference type="Gene3D" id="3.40.50.150">
    <property type="entry name" value="Vaccinia Virus protein VP39"/>
    <property type="match status" value="1"/>
</dbReference>
<evidence type="ECO:0000256" key="2">
    <source>
        <dbReference type="ARBA" id="ARBA00022603"/>
    </source>
</evidence>
<dbReference type="PANTHER" id="PTHR13393:SF0">
    <property type="entry name" value="RNA N6-ADENOSINE-METHYLTRANSFERASE METTL16"/>
    <property type="match status" value="1"/>
</dbReference>
<evidence type="ECO:0000256" key="4">
    <source>
        <dbReference type="ARBA" id="ARBA00022691"/>
    </source>
</evidence>
<organism evidence="7 8">
    <name type="scientific">Wolfiporia cocos (strain MD-104)</name>
    <name type="common">Brown rot fungus</name>
    <dbReference type="NCBI Taxonomy" id="742152"/>
    <lineage>
        <taxon>Eukaryota</taxon>
        <taxon>Fungi</taxon>
        <taxon>Dikarya</taxon>
        <taxon>Basidiomycota</taxon>
        <taxon>Agaricomycotina</taxon>
        <taxon>Agaricomycetes</taxon>
        <taxon>Polyporales</taxon>
        <taxon>Phaeolaceae</taxon>
        <taxon>Wolfiporia</taxon>
    </lineage>
</organism>
<name>A0A2H3JP67_WOLCO</name>
<keyword evidence="8" id="KW-1185">Reference proteome</keyword>
<dbReference type="SUPFAM" id="SSF53335">
    <property type="entry name" value="S-adenosyl-L-methionine-dependent methyltransferases"/>
    <property type="match status" value="1"/>
</dbReference>
<dbReference type="Pfam" id="PF05971">
    <property type="entry name" value="Methyltransf_10"/>
    <property type="match status" value="1"/>
</dbReference>
<evidence type="ECO:0000256" key="5">
    <source>
        <dbReference type="PIRNR" id="PIRNR037350"/>
    </source>
</evidence>
<dbReference type="AlphaFoldDB" id="A0A2H3JP67"/>
<evidence type="ECO:0000256" key="3">
    <source>
        <dbReference type="ARBA" id="ARBA00022679"/>
    </source>
</evidence>
<keyword evidence="3 5" id="KW-0808">Transferase</keyword>
<dbReference type="GO" id="GO:0005634">
    <property type="term" value="C:nucleus"/>
    <property type="evidence" value="ECO:0007669"/>
    <property type="project" value="TreeGrafter"/>
</dbReference>